<organism evidence="4 5">
    <name type="scientific">Advenella mimigardefordensis (strain DSM 17166 / LMG 22922 / DPN7)</name>
    <dbReference type="NCBI Taxonomy" id="1247726"/>
    <lineage>
        <taxon>Bacteria</taxon>
        <taxon>Pseudomonadati</taxon>
        <taxon>Pseudomonadota</taxon>
        <taxon>Betaproteobacteria</taxon>
        <taxon>Burkholderiales</taxon>
        <taxon>Alcaligenaceae</taxon>
    </lineage>
</organism>
<feature type="domain" description="MmgE/PrpD C-terminal" evidence="3">
    <location>
        <begin position="270"/>
        <end position="417"/>
    </location>
</feature>
<dbReference type="Gene3D" id="3.30.1330.120">
    <property type="entry name" value="2-methylcitrate dehydratase PrpD"/>
    <property type="match status" value="1"/>
</dbReference>
<dbReference type="SUPFAM" id="SSF103378">
    <property type="entry name" value="2-methylcitrate dehydratase PrpD"/>
    <property type="match status" value="1"/>
</dbReference>
<gene>
    <name evidence="4" type="ORF">MIM_c04270</name>
</gene>
<dbReference type="STRING" id="1247726.MIM_c04270"/>
<dbReference type="GO" id="GO:0016829">
    <property type="term" value="F:lyase activity"/>
    <property type="evidence" value="ECO:0007669"/>
    <property type="project" value="InterPro"/>
</dbReference>
<dbReference type="InterPro" id="IPR042188">
    <property type="entry name" value="MmgE/PrpD_sf_2"/>
</dbReference>
<dbReference type="PATRIC" id="fig|1247726.3.peg.469"/>
<proteinExistence type="inferred from homology"/>
<protein>
    <submittedName>
        <fullName evidence="4">Putative 2-methylcitrate dehydratase PrpD</fullName>
    </submittedName>
</protein>
<dbReference type="PANTHER" id="PTHR16943:SF8">
    <property type="entry name" value="2-METHYLCITRATE DEHYDRATASE"/>
    <property type="match status" value="1"/>
</dbReference>
<comment type="similarity">
    <text evidence="1">Belongs to the PrpD family.</text>
</comment>
<reference evidence="4 5" key="1">
    <citation type="journal article" date="2014" name="Microbiology">
        <title>Unravelling the complete genome sequence of Advenella mimigardefordensis strain DPN7T and novel insights in the catabolism of the xenobiotic polythioester precursor 3,3'-dithiodipropionate.</title>
        <authorList>
            <person name="Wubbeler J.H."/>
            <person name="Hiessl S."/>
            <person name="Schuldes J."/>
            <person name="Thurmer A."/>
            <person name="Daniel R."/>
            <person name="Steinbuchel A."/>
        </authorList>
    </citation>
    <scope>NUCLEOTIDE SEQUENCE [LARGE SCALE GENOMIC DNA]</scope>
    <source>
        <strain evidence="5">DSM 17166 / LMG 22922 / DPN7</strain>
    </source>
</reference>
<evidence type="ECO:0000256" key="1">
    <source>
        <dbReference type="ARBA" id="ARBA00006174"/>
    </source>
</evidence>
<dbReference type="OrthoDB" id="8680281at2"/>
<dbReference type="HOGENOM" id="CLU_026574_2_2_4"/>
<dbReference type="AlphaFoldDB" id="W0P6M9"/>
<evidence type="ECO:0000313" key="5">
    <source>
        <dbReference type="Proteomes" id="UP000019095"/>
    </source>
</evidence>
<dbReference type="Pfam" id="PF03972">
    <property type="entry name" value="MmgE_PrpD_N"/>
    <property type="match status" value="1"/>
</dbReference>
<dbReference type="InterPro" id="IPR045336">
    <property type="entry name" value="MmgE_PrpD_N"/>
</dbReference>
<dbReference type="InterPro" id="IPR036148">
    <property type="entry name" value="MmgE/PrpD_sf"/>
</dbReference>
<dbReference type="EMBL" id="CP003915">
    <property type="protein sequence ID" value="AHG62529.1"/>
    <property type="molecule type" value="Genomic_DNA"/>
</dbReference>
<keyword evidence="5" id="KW-1185">Reference proteome</keyword>
<dbReference type="Gene3D" id="1.10.4100.10">
    <property type="entry name" value="2-methylcitrate dehydratase PrpD"/>
    <property type="match status" value="1"/>
</dbReference>
<evidence type="ECO:0000259" key="2">
    <source>
        <dbReference type="Pfam" id="PF03972"/>
    </source>
</evidence>
<dbReference type="Pfam" id="PF19305">
    <property type="entry name" value="MmgE_PrpD_C"/>
    <property type="match status" value="1"/>
</dbReference>
<dbReference type="InterPro" id="IPR005656">
    <property type="entry name" value="MmgE_PrpD"/>
</dbReference>
<dbReference type="Proteomes" id="UP000019095">
    <property type="component" value="Chromosome"/>
</dbReference>
<name>W0P6M9_ADVMD</name>
<feature type="domain" description="MmgE/PrpD N-terminal" evidence="2">
    <location>
        <begin position="7"/>
        <end position="246"/>
    </location>
</feature>
<dbReference type="PANTHER" id="PTHR16943">
    <property type="entry name" value="2-METHYLCITRATE DEHYDRATASE-RELATED"/>
    <property type="match status" value="1"/>
</dbReference>
<dbReference type="RefSeq" id="WP_025371135.1">
    <property type="nucleotide sequence ID" value="NZ_CP003915.1"/>
</dbReference>
<dbReference type="KEGG" id="amim:MIM_c04270"/>
<accession>W0P6M9</accession>
<sequence length="453" mass="48061">MNAQYLISNFSNGFSSESLSESLVIRIASTFLDTYAVALGGQSEPASQAARQYLDASGSALPGVTTVWGTQRKASPEVAALVNGIAAHVLDYDDVSSPLRGHPSVVLWPALAAIGECTDLPAVKMASAYIVGFEVMLKLSRGFAISQYAAGWHTTASIGIIGATAACAHLLGLSIAQTSHAIGLAVAQAGGIRQNVGTQAKSFQAGHANAAAVRAVLMAQAGFESSPEALDGAFGYFALYAQDRDVGHELASLGKETLEFERIGVDVKKYPMCYATHRALDALADLLAKDAIHSDDIESVTVRTSAGALIPLVHPMPEKALEGKFSMQYGIAAMLLDGQVCLSSFTDAAVGRSSVRALMQRMTVMETDAPPTPRWAEVSIRTKNMATYTQKNEILRGSADAPMSDSDMLRKVKDCLAWGNSNVDGTKLCDAVMRLGEGQSKQYLQRIYEMPSL</sequence>
<evidence type="ECO:0000259" key="3">
    <source>
        <dbReference type="Pfam" id="PF19305"/>
    </source>
</evidence>
<dbReference type="InterPro" id="IPR045337">
    <property type="entry name" value="MmgE_PrpD_C"/>
</dbReference>
<dbReference type="InterPro" id="IPR042183">
    <property type="entry name" value="MmgE/PrpD_sf_1"/>
</dbReference>
<dbReference type="eggNOG" id="COG2079">
    <property type="taxonomic scope" value="Bacteria"/>
</dbReference>
<evidence type="ECO:0000313" key="4">
    <source>
        <dbReference type="EMBL" id="AHG62529.1"/>
    </source>
</evidence>